<dbReference type="GO" id="GO:0008757">
    <property type="term" value="F:S-adenosylmethionine-dependent methyltransferase activity"/>
    <property type="evidence" value="ECO:0007669"/>
    <property type="project" value="InterPro"/>
</dbReference>
<keyword evidence="3" id="KW-1185">Reference proteome</keyword>
<dbReference type="PANTHER" id="PTHR43036:SF2">
    <property type="entry name" value="OS04G0481300 PROTEIN"/>
    <property type="match status" value="1"/>
</dbReference>
<dbReference type="Pfam" id="PF08241">
    <property type="entry name" value="Methyltransf_11"/>
    <property type="match status" value="1"/>
</dbReference>
<dbReference type="SUPFAM" id="SSF53335">
    <property type="entry name" value="S-adenosyl-L-methionine-dependent methyltransferases"/>
    <property type="match status" value="1"/>
</dbReference>
<dbReference type="AlphaFoldDB" id="A0A8J5XUC6"/>
<dbReference type="InterPro" id="IPR013216">
    <property type="entry name" value="Methyltransf_11"/>
</dbReference>
<protein>
    <recommendedName>
        <fullName evidence="1">Methyltransferase type 11 domain-containing protein</fullName>
    </recommendedName>
</protein>
<dbReference type="OrthoDB" id="2013972at2759"/>
<dbReference type="InterPro" id="IPR029063">
    <property type="entry name" value="SAM-dependent_MTases_sf"/>
</dbReference>
<dbReference type="CDD" id="cd02440">
    <property type="entry name" value="AdoMet_MTases"/>
    <property type="match status" value="1"/>
</dbReference>
<name>A0A8J5XUC6_DIALT</name>
<sequence>MAGSMIAASLGSTAAGADPYGRIAEADVGMKFKKDDISAKIFTQPWPADYPFPPSAFSRTDESDDSNFYDTPRFVYHIDEGAVRALTNYYKTTIADGSSILDICSSWVSHYPDDFPKRMSRISATGMNARELAANSQLSDFKPRNLNVEPKLPFDDGSFDVVTCVVSVDYLTKPLEVFKEVRRVLKPGGRFILSQSNRCFPTKAIRMWLGMGDLEHCLVIGAYFHYAGGWGSARAFDVSPSGPNTHDPLFIVEATRE</sequence>
<reference evidence="2" key="1">
    <citation type="submission" date="2021-05" db="EMBL/GenBank/DDBJ databases">
        <title>The genome of the haptophyte Pavlova lutheri (Diacronema luteri, Pavlovales) - a model for lipid biosynthesis in eukaryotic algae.</title>
        <authorList>
            <person name="Hulatt C.J."/>
            <person name="Posewitz M.C."/>
        </authorList>
    </citation>
    <scope>NUCLEOTIDE SEQUENCE</scope>
    <source>
        <strain evidence="2">NIVA-4/92</strain>
    </source>
</reference>
<dbReference type="Gene3D" id="3.40.50.150">
    <property type="entry name" value="Vaccinia Virus protein VP39"/>
    <property type="match status" value="1"/>
</dbReference>
<comment type="caution">
    <text evidence="2">The sequence shown here is derived from an EMBL/GenBank/DDBJ whole genome shotgun (WGS) entry which is preliminary data.</text>
</comment>
<accession>A0A8J5XUC6</accession>
<dbReference type="EMBL" id="JAGTXO010000003">
    <property type="protein sequence ID" value="KAG8469141.1"/>
    <property type="molecule type" value="Genomic_DNA"/>
</dbReference>
<proteinExistence type="predicted"/>
<evidence type="ECO:0000313" key="2">
    <source>
        <dbReference type="EMBL" id="KAG8469141.1"/>
    </source>
</evidence>
<feature type="domain" description="Methyltransferase type 11" evidence="1">
    <location>
        <begin position="129"/>
        <end position="193"/>
    </location>
</feature>
<gene>
    <name evidence="2" type="ORF">KFE25_007659</name>
</gene>
<evidence type="ECO:0000313" key="3">
    <source>
        <dbReference type="Proteomes" id="UP000751190"/>
    </source>
</evidence>
<dbReference type="PANTHER" id="PTHR43036">
    <property type="entry name" value="OSJNBB0011N17.9 PROTEIN"/>
    <property type="match status" value="1"/>
</dbReference>
<dbReference type="OMA" id="YAENIAP"/>
<dbReference type="Proteomes" id="UP000751190">
    <property type="component" value="Unassembled WGS sequence"/>
</dbReference>
<organism evidence="2 3">
    <name type="scientific">Diacronema lutheri</name>
    <name type="common">Unicellular marine alga</name>
    <name type="synonym">Monochrysis lutheri</name>
    <dbReference type="NCBI Taxonomy" id="2081491"/>
    <lineage>
        <taxon>Eukaryota</taxon>
        <taxon>Haptista</taxon>
        <taxon>Haptophyta</taxon>
        <taxon>Pavlovophyceae</taxon>
        <taxon>Pavlovales</taxon>
        <taxon>Pavlovaceae</taxon>
        <taxon>Diacronema</taxon>
    </lineage>
</organism>
<evidence type="ECO:0000259" key="1">
    <source>
        <dbReference type="Pfam" id="PF08241"/>
    </source>
</evidence>